<dbReference type="Pfam" id="PF13511">
    <property type="entry name" value="DUF4124"/>
    <property type="match status" value="1"/>
</dbReference>
<feature type="region of interest" description="Disordered" evidence="1">
    <location>
        <begin position="71"/>
        <end position="94"/>
    </location>
</feature>
<dbReference type="InterPro" id="IPR025392">
    <property type="entry name" value="DUF4124"/>
</dbReference>
<dbReference type="Proteomes" id="UP000218824">
    <property type="component" value="Chromosome"/>
</dbReference>
<dbReference type="RefSeq" id="WP_096378495.1">
    <property type="nucleotide sequence ID" value="NZ_AP014940.1"/>
</dbReference>
<dbReference type="GeneID" id="83064404"/>
<evidence type="ECO:0000256" key="2">
    <source>
        <dbReference type="SAM" id="SignalP"/>
    </source>
</evidence>
<sequence length="140" mass="14757">MKLVMVVALLLAVSTAQAQRVYKCVGKGGALSYQSDPCETGVASKTWFAMPEPAPSDAQLRARRAAQVRAQAESQELAARAGRGPGYSGNGPQGASIPLGGAACADARAKRDAWLKSPQGRDAGIDGRRAWHDYVWNACK</sequence>
<dbReference type="AlphaFoldDB" id="A0AAU9AL12"/>
<organism evidence="4 5">
    <name type="scientific">Lysobacter enzymogenes</name>
    <dbReference type="NCBI Taxonomy" id="69"/>
    <lineage>
        <taxon>Bacteria</taxon>
        <taxon>Pseudomonadati</taxon>
        <taxon>Pseudomonadota</taxon>
        <taxon>Gammaproteobacteria</taxon>
        <taxon>Lysobacterales</taxon>
        <taxon>Lysobacteraceae</taxon>
        <taxon>Lysobacter</taxon>
    </lineage>
</organism>
<name>A0AAU9AL12_LYSEN</name>
<feature type="compositionally biased region" description="Gly residues" evidence="1">
    <location>
        <begin position="83"/>
        <end position="92"/>
    </location>
</feature>
<dbReference type="EMBL" id="AP014940">
    <property type="protein sequence ID" value="BAV98044.1"/>
    <property type="molecule type" value="Genomic_DNA"/>
</dbReference>
<evidence type="ECO:0000313" key="5">
    <source>
        <dbReference type="Proteomes" id="UP000218824"/>
    </source>
</evidence>
<evidence type="ECO:0000256" key="1">
    <source>
        <dbReference type="SAM" id="MobiDB-lite"/>
    </source>
</evidence>
<keyword evidence="2" id="KW-0732">Signal</keyword>
<proteinExistence type="predicted"/>
<evidence type="ECO:0000313" key="4">
    <source>
        <dbReference type="EMBL" id="BAV98044.1"/>
    </source>
</evidence>
<evidence type="ECO:0000259" key="3">
    <source>
        <dbReference type="Pfam" id="PF13511"/>
    </source>
</evidence>
<dbReference type="KEGG" id="lem:LEN_2557"/>
<reference evidence="4 5" key="1">
    <citation type="journal article" date="2017" name="DNA Res.">
        <title>Complete genome sequence and expression profile of the commercial lytic enzyme producer Lysobacter enzymogenes M497-1.</title>
        <authorList>
            <person name="Takami H."/>
            <person name="Toyoda A."/>
            <person name="Uchiyama I."/>
            <person name="Itoh T."/>
            <person name="Takaki Y."/>
            <person name="Arai W."/>
            <person name="Nishi S."/>
            <person name="Kawai M."/>
            <person name="Shinya K."/>
            <person name="Ikeda H."/>
        </authorList>
    </citation>
    <scope>NUCLEOTIDE SEQUENCE [LARGE SCALE GENOMIC DNA]</scope>
    <source>
        <strain evidence="4 5">M497-1</strain>
    </source>
</reference>
<gene>
    <name evidence="4" type="ORF">LEN_2557</name>
</gene>
<feature type="domain" description="DUF4124" evidence="3">
    <location>
        <begin position="8"/>
        <end position="59"/>
    </location>
</feature>
<feature type="chain" id="PRO_5043325282" description="DUF4124 domain-containing protein" evidence="2">
    <location>
        <begin position="19"/>
        <end position="140"/>
    </location>
</feature>
<protein>
    <recommendedName>
        <fullName evidence="3">DUF4124 domain-containing protein</fullName>
    </recommendedName>
</protein>
<accession>A0AAU9AL12</accession>
<feature type="signal peptide" evidence="2">
    <location>
        <begin position="1"/>
        <end position="18"/>
    </location>
</feature>